<evidence type="ECO:0000256" key="10">
    <source>
        <dbReference type="SAM" id="MobiDB-lite"/>
    </source>
</evidence>
<evidence type="ECO:0000256" key="2">
    <source>
        <dbReference type="ARBA" id="ARBA00010617"/>
    </source>
</evidence>
<keyword evidence="6 8" id="KW-0408">Iron</keyword>
<dbReference type="OMA" id="EMIPGPT"/>
<reference evidence="12" key="1">
    <citation type="journal article" date="2012" name="Proc. Natl. Acad. Sci. U.S.A.">
        <title>Genome sequence of the button mushroom Agaricus bisporus reveals mechanisms governing adaptation to a humic-rich ecological niche.</title>
        <authorList>
            <person name="Morin E."/>
            <person name="Kohler A."/>
            <person name="Baker A.R."/>
            <person name="Foulongne-Oriol M."/>
            <person name="Lombard V."/>
            <person name="Nagy L.G."/>
            <person name="Ohm R.A."/>
            <person name="Patyshakuliyeva A."/>
            <person name="Brun A."/>
            <person name="Aerts A.L."/>
            <person name="Bailey A.M."/>
            <person name="Billette C."/>
            <person name="Coutinho P.M."/>
            <person name="Deakin G."/>
            <person name="Doddapaneni H."/>
            <person name="Floudas D."/>
            <person name="Grimwood J."/>
            <person name="Hilden K."/>
            <person name="Kuees U."/>
            <person name="LaButti K.M."/>
            <person name="Lapidus A."/>
            <person name="Lindquist E.A."/>
            <person name="Lucas S.M."/>
            <person name="Murat C."/>
            <person name="Riley R.W."/>
            <person name="Salamov A.A."/>
            <person name="Schmutz J."/>
            <person name="Subramanian V."/>
            <person name="Woesten H.A.B."/>
            <person name="Xu J."/>
            <person name="Eastwood D.C."/>
            <person name="Foster G.D."/>
            <person name="Sonnenberg A.S."/>
            <person name="Cullen D."/>
            <person name="de Vries R.P."/>
            <person name="Lundell T."/>
            <person name="Hibbett D.S."/>
            <person name="Henrissat B."/>
            <person name="Burton K.S."/>
            <person name="Kerrigan R.W."/>
            <person name="Challen M.P."/>
            <person name="Grigoriev I.V."/>
            <person name="Martin F."/>
        </authorList>
    </citation>
    <scope>NUCLEOTIDE SEQUENCE [LARGE SCALE GENOMIC DNA]</scope>
    <source>
        <strain evidence="12">JB137-S8 / ATCC MYA-4627 / FGSC 10392</strain>
    </source>
</reference>
<comment type="cofactor">
    <cofactor evidence="1 8">
        <name>heme</name>
        <dbReference type="ChEBI" id="CHEBI:30413"/>
    </cofactor>
</comment>
<protein>
    <recommendedName>
        <fullName evidence="13">Cytochrome P450</fullName>
    </recommendedName>
</protein>
<keyword evidence="7 9" id="KW-0503">Monooxygenase</keyword>
<keyword evidence="12" id="KW-1185">Reference proteome</keyword>
<evidence type="ECO:0000256" key="4">
    <source>
        <dbReference type="ARBA" id="ARBA00022723"/>
    </source>
</evidence>
<dbReference type="GO" id="GO:0005506">
    <property type="term" value="F:iron ion binding"/>
    <property type="evidence" value="ECO:0007669"/>
    <property type="project" value="InterPro"/>
</dbReference>
<dbReference type="PANTHER" id="PTHR24287:SF1">
    <property type="entry name" value="P450, PUTATIVE (EUROFUNG)-RELATED"/>
    <property type="match status" value="1"/>
</dbReference>
<dbReference type="CDD" id="cd11063">
    <property type="entry name" value="CYP52"/>
    <property type="match status" value="1"/>
</dbReference>
<evidence type="ECO:0000256" key="5">
    <source>
        <dbReference type="ARBA" id="ARBA00023002"/>
    </source>
</evidence>
<dbReference type="GO" id="GO:0016705">
    <property type="term" value="F:oxidoreductase activity, acting on paired donors, with incorporation or reduction of molecular oxygen"/>
    <property type="evidence" value="ECO:0007669"/>
    <property type="project" value="InterPro"/>
</dbReference>
<keyword evidence="5 9" id="KW-0560">Oxidoreductase</keyword>
<dbReference type="InterPro" id="IPR047146">
    <property type="entry name" value="Cyt_P450_E_CYP52_fungi"/>
</dbReference>
<dbReference type="AlphaFoldDB" id="K5X2X0"/>
<dbReference type="Gene3D" id="1.10.630.10">
    <property type="entry name" value="Cytochrome P450"/>
    <property type="match status" value="1"/>
</dbReference>
<organism evidence="11 12">
    <name type="scientific">Agaricus bisporus var. burnettii (strain JB137-S8 / ATCC MYA-4627 / FGSC 10392)</name>
    <name type="common">White button mushroom</name>
    <dbReference type="NCBI Taxonomy" id="597362"/>
    <lineage>
        <taxon>Eukaryota</taxon>
        <taxon>Fungi</taxon>
        <taxon>Dikarya</taxon>
        <taxon>Basidiomycota</taxon>
        <taxon>Agaricomycotina</taxon>
        <taxon>Agaricomycetes</taxon>
        <taxon>Agaricomycetidae</taxon>
        <taxon>Agaricales</taxon>
        <taxon>Agaricineae</taxon>
        <taxon>Agaricaceae</taxon>
        <taxon>Agaricus</taxon>
    </lineage>
</organism>
<evidence type="ECO:0000256" key="6">
    <source>
        <dbReference type="ARBA" id="ARBA00023004"/>
    </source>
</evidence>
<feature type="binding site" description="axial binding residue" evidence="8">
    <location>
        <position position="540"/>
    </location>
    <ligand>
        <name>heme</name>
        <dbReference type="ChEBI" id="CHEBI:30413"/>
    </ligand>
    <ligandPart>
        <name>Fe</name>
        <dbReference type="ChEBI" id="CHEBI:18248"/>
    </ligandPart>
</feature>
<dbReference type="HOGENOM" id="CLU_001570_27_0_1"/>
<evidence type="ECO:0000256" key="3">
    <source>
        <dbReference type="ARBA" id="ARBA00022617"/>
    </source>
</evidence>
<dbReference type="InterPro" id="IPR017972">
    <property type="entry name" value="Cyt_P450_CS"/>
</dbReference>
<dbReference type="Pfam" id="PF00067">
    <property type="entry name" value="p450"/>
    <property type="match status" value="1"/>
</dbReference>
<dbReference type="PRINTS" id="PR00385">
    <property type="entry name" value="P450"/>
</dbReference>
<dbReference type="SUPFAM" id="SSF48264">
    <property type="entry name" value="Cytochrome P450"/>
    <property type="match status" value="1"/>
</dbReference>
<dbReference type="STRING" id="597362.K5X2X0"/>
<dbReference type="EMBL" id="JH971387">
    <property type="protein sequence ID" value="EKM82151.1"/>
    <property type="molecule type" value="Genomic_DNA"/>
</dbReference>
<gene>
    <name evidence="11" type="ORF">AGABI1DRAFT_55327</name>
</gene>
<dbReference type="InterPro" id="IPR001128">
    <property type="entry name" value="Cyt_P450"/>
</dbReference>
<keyword evidence="3 8" id="KW-0349">Heme</keyword>
<evidence type="ECO:0000313" key="12">
    <source>
        <dbReference type="Proteomes" id="UP000008493"/>
    </source>
</evidence>
<dbReference type="GO" id="GO:0004497">
    <property type="term" value="F:monooxygenase activity"/>
    <property type="evidence" value="ECO:0007669"/>
    <property type="project" value="UniProtKB-KW"/>
</dbReference>
<sequence>MSAEIPPGILYLLHYSPQLLLPPLFIYLLNYVSSSHILPTYLSQWQTSVVSNLLPFTMLPFKTSSHLAIAMIASVPLTLGAEILWDDIKIRFEAWRLGAVLPPRNRDWWPAGIGFLLKQAKATKAGYLAEGLEEAYETLGSYTINNRVLYSNRIITSDPECIKIILATQFDHFEKGPETRWLFKPLLGTGVFAVDGELWRFHRSMTRPYFSRDRITHFDIFDRHSEHALNKLAERVREGVAVDVQDLVGRFTLDSATTFLFGHNVQSLSGRLPYPHNHPLRSQSNSPEFQNFSTRFAEAFSEAQLMTAVRSRYGVHWPLLEFWKDTMKEPMKVVKDLIEPIVEEAVRKKRQRAIGVGVGKGEDEEGTLLENLVNETDDLEILRDAIMSLLVAGRDTTASTLTYAIYMLAEHPQVLKRLREEVLQKVGPSRRPEYDDLKDMKYLRATINETLRLYPAVPFNTRASNKATLWPSHKPGGKPYYIPANTRTPYSVFVMHRRKDLWGPDALEFDPDRFIDDRLHKYLIPHPFIFLPFNAGPRICLGQQFAYNETSFFLVRLLQRFDGFKVEVDAMSESARVPEDWKKDGKESRKKKEKIRPASHLTLHVKEGLWITLSEASPHE</sequence>
<dbReference type="OrthoDB" id="1470350at2759"/>
<evidence type="ECO:0000313" key="11">
    <source>
        <dbReference type="EMBL" id="EKM82151.1"/>
    </source>
</evidence>
<evidence type="ECO:0000256" key="9">
    <source>
        <dbReference type="RuleBase" id="RU000461"/>
    </source>
</evidence>
<dbReference type="PROSITE" id="PS00086">
    <property type="entry name" value="CYTOCHROME_P450"/>
    <property type="match status" value="1"/>
</dbReference>
<feature type="region of interest" description="Disordered" evidence="10">
    <location>
        <begin position="577"/>
        <end position="596"/>
    </location>
</feature>
<dbReference type="eggNOG" id="KOG0157">
    <property type="taxonomic scope" value="Eukaryota"/>
</dbReference>
<dbReference type="RefSeq" id="XP_007327225.1">
    <property type="nucleotide sequence ID" value="XM_007327163.1"/>
</dbReference>
<dbReference type="KEGG" id="abp:AGABI1DRAFT55327"/>
<keyword evidence="4 8" id="KW-0479">Metal-binding</keyword>
<dbReference type="PANTHER" id="PTHR24287">
    <property type="entry name" value="P450, PUTATIVE (EUROFUNG)-RELATED"/>
    <property type="match status" value="1"/>
</dbReference>
<accession>K5X2X0</accession>
<dbReference type="InterPro" id="IPR036396">
    <property type="entry name" value="Cyt_P450_sf"/>
</dbReference>
<evidence type="ECO:0000256" key="1">
    <source>
        <dbReference type="ARBA" id="ARBA00001971"/>
    </source>
</evidence>
<name>K5X2X0_AGABU</name>
<evidence type="ECO:0008006" key="13">
    <source>
        <dbReference type="Google" id="ProtNLM"/>
    </source>
</evidence>
<evidence type="ECO:0000256" key="8">
    <source>
        <dbReference type="PIRSR" id="PIRSR602401-1"/>
    </source>
</evidence>
<comment type="similarity">
    <text evidence="2 9">Belongs to the cytochrome P450 family.</text>
</comment>
<dbReference type="GeneID" id="18830117"/>
<dbReference type="InParanoid" id="K5X2X0"/>
<dbReference type="GO" id="GO:0020037">
    <property type="term" value="F:heme binding"/>
    <property type="evidence" value="ECO:0007669"/>
    <property type="project" value="InterPro"/>
</dbReference>
<dbReference type="InterPro" id="IPR002401">
    <property type="entry name" value="Cyt_P450_E_grp-I"/>
</dbReference>
<feature type="compositionally biased region" description="Basic and acidic residues" evidence="10">
    <location>
        <begin position="577"/>
        <end position="587"/>
    </location>
</feature>
<proteinExistence type="inferred from homology"/>
<dbReference type="PRINTS" id="PR00463">
    <property type="entry name" value="EP450I"/>
</dbReference>
<dbReference type="Proteomes" id="UP000008493">
    <property type="component" value="Unassembled WGS sequence"/>
</dbReference>
<evidence type="ECO:0000256" key="7">
    <source>
        <dbReference type="ARBA" id="ARBA00023033"/>
    </source>
</evidence>